<comment type="caution">
    <text evidence="3">The sequence shown here is derived from an EMBL/GenBank/DDBJ whole genome shotgun (WGS) entry which is preliminary data.</text>
</comment>
<dbReference type="Gene3D" id="3.30.1230.10">
    <property type="entry name" value="YlxR-like"/>
    <property type="match status" value="1"/>
</dbReference>
<dbReference type="InterPro" id="IPR007393">
    <property type="entry name" value="YlxR_dom"/>
</dbReference>
<dbReference type="InterPro" id="IPR037465">
    <property type="entry name" value="YlxR"/>
</dbReference>
<dbReference type="InterPro" id="IPR029064">
    <property type="entry name" value="Ribosomal_eL30-like_sf"/>
</dbReference>
<name>A0A134ACT3_9FUSO</name>
<accession>A0A134ACT3</accession>
<feature type="domain" description="YlxR" evidence="2">
    <location>
        <begin position="26"/>
        <end position="80"/>
    </location>
</feature>
<dbReference type="Pfam" id="PF04296">
    <property type="entry name" value="YlxR"/>
    <property type="match status" value="1"/>
</dbReference>
<organism evidence="3 4">
    <name type="scientific">Leptotrichia wadei</name>
    <dbReference type="NCBI Taxonomy" id="157687"/>
    <lineage>
        <taxon>Bacteria</taxon>
        <taxon>Fusobacteriati</taxon>
        <taxon>Fusobacteriota</taxon>
        <taxon>Fusobacteriia</taxon>
        <taxon>Fusobacteriales</taxon>
        <taxon>Leptotrichiaceae</taxon>
        <taxon>Leptotrichia</taxon>
    </lineage>
</organism>
<evidence type="ECO:0000256" key="1">
    <source>
        <dbReference type="SAM" id="MobiDB-lite"/>
    </source>
</evidence>
<dbReference type="SUPFAM" id="SSF64376">
    <property type="entry name" value="YlxR-like"/>
    <property type="match status" value="1"/>
</dbReference>
<dbReference type="Gene3D" id="3.30.1330.30">
    <property type="match status" value="1"/>
</dbReference>
<protein>
    <recommendedName>
        <fullName evidence="2">YlxR domain-containing protein</fullName>
    </recommendedName>
</protein>
<dbReference type="AlphaFoldDB" id="A0A134ACT3"/>
<sequence length="199" mass="23641">MDTVDGKNLENKKNDNMEKEKSKPERMCICCRRKGKKSEFFRISEQNGKYIFDREMKVQARGFYVCKTNECIEKLSKNRKYKIEIEQLVKMLEQIKSEKKSIIDILKPMKNSEYFVFGIDETIEGVQKEKVKLLIIPKDIKTKYIEEFEKLKENFNFEIIFVEKKEELIRLFSRNVNVVGIFNKKVIKGILSKVEVMNG</sequence>
<dbReference type="InterPro" id="IPR035931">
    <property type="entry name" value="YlxR-like_sf"/>
</dbReference>
<evidence type="ECO:0000313" key="3">
    <source>
        <dbReference type="EMBL" id="KXB65504.1"/>
    </source>
</evidence>
<reference evidence="4" key="1">
    <citation type="submission" date="2016-01" db="EMBL/GenBank/DDBJ databases">
        <authorList>
            <person name="Mitreva M."/>
            <person name="Pepin K.H."/>
            <person name="Mihindukulasuriya K.A."/>
            <person name="Fulton R."/>
            <person name="Fronick C."/>
            <person name="O'Laughlin M."/>
            <person name="Miner T."/>
            <person name="Herter B."/>
            <person name="Rosa B.A."/>
            <person name="Cordes M."/>
            <person name="Tomlinson C."/>
            <person name="Wollam A."/>
            <person name="Palsikar V.B."/>
            <person name="Mardis E.R."/>
            <person name="Wilson R.K."/>
        </authorList>
    </citation>
    <scope>NUCLEOTIDE SEQUENCE [LARGE SCALE GENOMIC DNA]</scope>
    <source>
        <strain evidence="4">KA00185</strain>
    </source>
</reference>
<dbReference type="EMBL" id="LSDD01000089">
    <property type="protein sequence ID" value="KXB65504.1"/>
    <property type="molecule type" value="Genomic_DNA"/>
</dbReference>
<dbReference type="PATRIC" id="fig|157687.3.peg.1177"/>
<dbReference type="PANTHER" id="PTHR34215">
    <property type="entry name" value="BLL0784 PROTEIN"/>
    <property type="match status" value="1"/>
</dbReference>
<dbReference type="RefSeq" id="WP_060917918.1">
    <property type="nucleotide sequence ID" value="NZ_KQ960073.1"/>
</dbReference>
<dbReference type="STRING" id="157687.HMPREF3180_01184"/>
<dbReference type="PANTHER" id="PTHR34215:SF1">
    <property type="entry name" value="YLXR DOMAIN-CONTAINING PROTEIN"/>
    <property type="match status" value="1"/>
</dbReference>
<gene>
    <name evidence="3" type="ORF">HMPREF3180_01184</name>
</gene>
<dbReference type="SUPFAM" id="SSF55315">
    <property type="entry name" value="L30e-like"/>
    <property type="match status" value="1"/>
</dbReference>
<evidence type="ECO:0000313" key="4">
    <source>
        <dbReference type="Proteomes" id="UP000070483"/>
    </source>
</evidence>
<keyword evidence="4" id="KW-1185">Reference proteome</keyword>
<feature type="region of interest" description="Disordered" evidence="1">
    <location>
        <begin position="1"/>
        <end position="20"/>
    </location>
</feature>
<proteinExistence type="predicted"/>
<dbReference type="OrthoDB" id="9813251at2"/>
<evidence type="ECO:0000259" key="2">
    <source>
        <dbReference type="Pfam" id="PF04296"/>
    </source>
</evidence>
<dbReference type="Proteomes" id="UP000070483">
    <property type="component" value="Unassembled WGS sequence"/>
</dbReference>